<reference evidence="1" key="1">
    <citation type="submission" date="2018-12" db="EMBL/GenBank/DDBJ databases">
        <authorList>
            <person name="Will S."/>
            <person name="Neumann-Schaal M."/>
            <person name="Henke P."/>
        </authorList>
    </citation>
    <scope>NUCLEOTIDE SEQUENCE</scope>
    <source>
        <strain evidence="1">PCC 7102</strain>
    </source>
</reference>
<proteinExistence type="predicted"/>
<dbReference type="AlphaFoldDB" id="A0A433VPD5"/>
<organism evidence="1 2">
    <name type="scientific">Dulcicalothrix desertica PCC 7102</name>
    <dbReference type="NCBI Taxonomy" id="232991"/>
    <lineage>
        <taxon>Bacteria</taxon>
        <taxon>Bacillati</taxon>
        <taxon>Cyanobacteriota</taxon>
        <taxon>Cyanophyceae</taxon>
        <taxon>Nostocales</taxon>
        <taxon>Calotrichaceae</taxon>
        <taxon>Dulcicalothrix</taxon>
    </lineage>
</organism>
<keyword evidence="2" id="KW-1185">Reference proteome</keyword>
<evidence type="ECO:0000313" key="2">
    <source>
        <dbReference type="Proteomes" id="UP000271624"/>
    </source>
</evidence>
<gene>
    <name evidence="1" type="ORF">DSM106972_022190</name>
</gene>
<dbReference type="Proteomes" id="UP000271624">
    <property type="component" value="Unassembled WGS sequence"/>
</dbReference>
<dbReference type="RefSeq" id="WP_127080792.1">
    <property type="nucleotide sequence ID" value="NZ_RSCL01000004.1"/>
</dbReference>
<dbReference type="EMBL" id="RSCL01000004">
    <property type="protein sequence ID" value="RUT07959.1"/>
    <property type="molecule type" value="Genomic_DNA"/>
</dbReference>
<accession>A0A433VPD5</accession>
<comment type="caution">
    <text evidence="1">The sequence shown here is derived from an EMBL/GenBank/DDBJ whole genome shotgun (WGS) entry which is preliminary data.</text>
</comment>
<protein>
    <submittedName>
        <fullName evidence="1">Uncharacterized protein</fullName>
    </submittedName>
</protein>
<evidence type="ECO:0000313" key="1">
    <source>
        <dbReference type="EMBL" id="RUT07959.1"/>
    </source>
</evidence>
<sequence length="185" mass="20446">MAPIKTFILSLIGTTLTGLVISAFDLAIAQKPPVQKQYCKTWQDVKSQIQMIYMGSVGASVVPDMPKRFQNGCVYGDHGAYTISLYVLKDDFKPTNIRLDNEILLDSSIPRINGADPNIERQIKRGNILHFFNVCASTGTASFCKGIPKNTSYSKDGLTCLNNLCIQAINVPETELITIWNNAKK</sequence>
<dbReference type="OrthoDB" id="513351at2"/>
<reference evidence="1" key="2">
    <citation type="journal article" date="2019" name="Genome Biol. Evol.">
        <title>Day and night: Metabolic profiles and evolutionary relationships of six axenic non-marine cyanobacteria.</title>
        <authorList>
            <person name="Will S.E."/>
            <person name="Henke P."/>
            <person name="Boedeker C."/>
            <person name="Huang S."/>
            <person name="Brinkmann H."/>
            <person name="Rohde M."/>
            <person name="Jarek M."/>
            <person name="Friedl T."/>
            <person name="Seufert S."/>
            <person name="Schumacher M."/>
            <person name="Overmann J."/>
            <person name="Neumann-Schaal M."/>
            <person name="Petersen J."/>
        </authorList>
    </citation>
    <scope>NUCLEOTIDE SEQUENCE [LARGE SCALE GENOMIC DNA]</scope>
    <source>
        <strain evidence="1">PCC 7102</strain>
    </source>
</reference>
<name>A0A433VPD5_9CYAN</name>